<accession>A1DDX1</accession>
<feature type="region of interest" description="Disordered" evidence="1">
    <location>
        <begin position="61"/>
        <end position="156"/>
    </location>
</feature>
<proteinExistence type="predicted"/>
<dbReference type="OrthoDB" id="4366914at2759"/>
<evidence type="ECO:0000313" key="3">
    <source>
        <dbReference type="Proteomes" id="UP000006702"/>
    </source>
</evidence>
<evidence type="ECO:0000313" key="2">
    <source>
        <dbReference type="EMBL" id="EAW17578.1"/>
    </source>
</evidence>
<dbReference type="VEuPathDB" id="FungiDB:NFIA_075040"/>
<dbReference type="RefSeq" id="XP_001259475.1">
    <property type="nucleotide sequence ID" value="XM_001259474.1"/>
</dbReference>
<dbReference type="HOGENOM" id="CLU_1687107_0_0_1"/>
<dbReference type="KEGG" id="nfi:NFIA_075040"/>
<reference evidence="3" key="1">
    <citation type="journal article" date="2008" name="PLoS Genet.">
        <title>Genomic islands in the pathogenic filamentous fungus Aspergillus fumigatus.</title>
        <authorList>
            <person name="Fedorova N.D."/>
            <person name="Khaldi N."/>
            <person name="Joardar V.S."/>
            <person name="Maiti R."/>
            <person name="Amedeo P."/>
            <person name="Anderson M.J."/>
            <person name="Crabtree J."/>
            <person name="Silva J.C."/>
            <person name="Badger J.H."/>
            <person name="Albarraq A."/>
            <person name="Angiuoli S."/>
            <person name="Bussey H."/>
            <person name="Bowyer P."/>
            <person name="Cotty P.J."/>
            <person name="Dyer P.S."/>
            <person name="Egan A."/>
            <person name="Galens K."/>
            <person name="Fraser-Liggett C.M."/>
            <person name="Haas B.J."/>
            <person name="Inman J.M."/>
            <person name="Kent R."/>
            <person name="Lemieux S."/>
            <person name="Malavazi I."/>
            <person name="Orvis J."/>
            <person name="Roemer T."/>
            <person name="Ronning C.M."/>
            <person name="Sundaram J.P."/>
            <person name="Sutton G."/>
            <person name="Turner G."/>
            <person name="Venter J.C."/>
            <person name="White O.R."/>
            <person name="Whitty B.R."/>
            <person name="Youngman P."/>
            <person name="Wolfe K.H."/>
            <person name="Goldman G.H."/>
            <person name="Wortman J.R."/>
            <person name="Jiang B."/>
            <person name="Denning D.W."/>
            <person name="Nierman W.C."/>
        </authorList>
    </citation>
    <scope>NUCLEOTIDE SEQUENCE [LARGE SCALE GENOMIC DNA]</scope>
    <source>
        <strain evidence="3">ATCC 1020 / DSM 3700 / CBS 544.65 / FGSC A1164 / JCM 1740 / NRRL 181 / WB 181</strain>
    </source>
</reference>
<feature type="compositionally biased region" description="Basic and acidic residues" evidence="1">
    <location>
        <begin position="129"/>
        <end position="139"/>
    </location>
</feature>
<dbReference type="eggNOG" id="ENOG502RFYB">
    <property type="taxonomic scope" value="Eukaryota"/>
</dbReference>
<dbReference type="AlphaFoldDB" id="A1DDX1"/>
<organism evidence="2 3">
    <name type="scientific">Neosartorya fischeri (strain ATCC 1020 / DSM 3700 / CBS 544.65 / FGSC A1164 / JCM 1740 / NRRL 181 / WB 181)</name>
    <name type="common">Aspergillus fischerianus</name>
    <dbReference type="NCBI Taxonomy" id="331117"/>
    <lineage>
        <taxon>Eukaryota</taxon>
        <taxon>Fungi</taxon>
        <taxon>Dikarya</taxon>
        <taxon>Ascomycota</taxon>
        <taxon>Pezizomycotina</taxon>
        <taxon>Eurotiomycetes</taxon>
        <taxon>Eurotiomycetidae</taxon>
        <taxon>Eurotiales</taxon>
        <taxon>Aspergillaceae</taxon>
        <taxon>Aspergillus</taxon>
        <taxon>Aspergillus subgen. Fumigati</taxon>
    </lineage>
</organism>
<feature type="compositionally biased region" description="Basic and acidic residues" evidence="1">
    <location>
        <begin position="68"/>
        <end position="95"/>
    </location>
</feature>
<dbReference type="EMBL" id="DS027696">
    <property type="protein sequence ID" value="EAW17578.1"/>
    <property type="molecule type" value="Genomic_DNA"/>
</dbReference>
<dbReference type="Proteomes" id="UP000006702">
    <property type="component" value="Unassembled WGS sequence"/>
</dbReference>
<protein>
    <submittedName>
        <fullName evidence="2">Uncharacterized protein</fullName>
    </submittedName>
</protein>
<name>A1DDX1_NEOFI</name>
<evidence type="ECO:0000256" key="1">
    <source>
        <dbReference type="SAM" id="MobiDB-lite"/>
    </source>
</evidence>
<sequence>MSAIIEICWGEVVWRKVDSNWFFRPRPVTTTNGVPDRTIQAKAQDAALSLAARLAGLPIKDNFYEQYPHNKDPRLTKEQRDVRENLTEPAREETRAAIQMKEQEEEERQSRLESKRKEQRRQIRQILQELKKDQEKEAQEPPVGNAEENTDIVSES</sequence>
<dbReference type="GeneID" id="4586155"/>
<gene>
    <name evidence="2" type="ORF">NFIA_075040</name>
</gene>
<keyword evidence="3" id="KW-1185">Reference proteome</keyword>